<reference evidence="1 2" key="1">
    <citation type="submission" date="2024-02" db="EMBL/GenBank/DDBJ databases">
        <title>Chromosome-scale genome assembly of the rough periwinkle Littorina saxatilis.</title>
        <authorList>
            <person name="De Jode A."/>
            <person name="Faria R."/>
            <person name="Formenti G."/>
            <person name="Sims Y."/>
            <person name="Smith T.P."/>
            <person name="Tracey A."/>
            <person name="Wood J.M.D."/>
            <person name="Zagrodzka Z.B."/>
            <person name="Johannesson K."/>
            <person name="Butlin R.K."/>
            <person name="Leder E.H."/>
        </authorList>
    </citation>
    <scope>NUCLEOTIDE SEQUENCE [LARGE SCALE GENOMIC DNA]</scope>
    <source>
        <strain evidence="1">Snail1</strain>
        <tissue evidence="1">Muscle</tissue>
    </source>
</reference>
<organism evidence="1 2">
    <name type="scientific">Littorina saxatilis</name>
    <dbReference type="NCBI Taxonomy" id="31220"/>
    <lineage>
        <taxon>Eukaryota</taxon>
        <taxon>Metazoa</taxon>
        <taxon>Spiralia</taxon>
        <taxon>Lophotrochozoa</taxon>
        <taxon>Mollusca</taxon>
        <taxon>Gastropoda</taxon>
        <taxon>Caenogastropoda</taxon>
        <taxon>Littorinimorpha</taxon>
        <taxon>Littorinoidea</taxon>
        <taxon>Littorinidae</taxon>
        <taxon>Littorina</taxon>
    </lineage>
</organism>
<dbReference type="Proteomes" id="UP001374579">
    <property type="component" value="Unassembled WGS sequence"/>
</dbReference>
<dbReference type="Pfam" id="PF09612">
    <property type="entry name" value="HtrL_YibB"/>
    <property type="match status" value="1"/>
</dbReference>
<protein>
    <submittedName>
        <fullName evidence="1">Uncharacterized protein</fullName>
    </submittedName>
</protein>
<gene>
    <name evidence="1" type="ORF">V1264_000967</name>
</gene>
<sequence length="315" mass="37205">MMKWQWRKPVAVSLAVIISLLLVLCGFKHRSYEFARDSYLAMSWEGFGPERGVYNFTVVTAMLDIGRGQWSNPTYRRSYNTYLLYMLRVLRLDVNMVVFVDSRGRPFVEWMRRGRGSHTRIVEIALQDLPYYAHRQRVEEIMQSAEYRRDNQLAQRGLCESQVPEYDILQWSKLYFVNQAIERDPFANDLFVWLDGGYGHGEDIHPEDGVWVPKNLFEHSDKVTFIERESVEKYRPHAARLHKMSINIIAGLFFAGGKRAFRRLYALQQDLIADWLKRGVVDDDQTTYMLMYFKEPSLFHLVPGDWNDVFTLFDQ</sequence>
<dbReference type="InterPro" id="IPR011735">
    <property type="entry name" value="WlaTC/HtrL_glycosyltransf"/>
</dbReference>
<dbReference type="AlphaFoldDB" id="A0AAN9C0F4"/>
<accession>A0AAN9C0F4</accession>
<keyword evidence="2" id="KW-1185">Reference proteome</keyword>
<comment type="caution">
    <text evidence="1">The sequence shown here is derived from an EMBL/GenBank/DDBJ whole genome shotgun (WGS) entry which is preliminary data.</text>
</comment>
<dbReference type="EMBL" id="JBAMIC010000001">
    <property type="protein sequence ID" value="KAK7115017.1"/>
    <property type="molecule type" value="Genomic_DNA"/>
</dbReference>
<name>A0AAN9C0F4_9CAEN</name>
<evidence type="ECO:0000313" key="2">
    <source>
        <dbReference type="Proteomes" id="UP001374579"/>
    </source>
</evidence>
<evidence type="ECO:0000313" key="1">
    <source>
        <dbReference type="EMBL" id="KAK7115017.1"/>
    </source>
</evidence>
<proteinExistence type="predicted"/>